<comment type="caution">
    <text evidence="1">The sequence shown here is derived from an EMBL/GenBank/DDBJ whole genome shotgun (WGS) entry which is preliminary data.</text>
</comment>
<dbReference type="RefSeq" id="WP_377390882.1">
    <property type="nucleotide sequence ID" value="NZ_JBHUIX010000013.1"/>
</dbReference>
<sequence>MQIALYLDDTDTPVSLTEPGRLCLYEGTGQDWALMEEWPVDLPRTGGIAGLRAAVEKMVFALAPCTVLISSEVRGYVYSLLQEQYGFSVWKSAGSAAAMLASVEAGEIERLTAQAQAEACECSSQSGCGSCGSARLVAITPPPAVLAEIRPDGARYVDLARALAEDARHNSRSVLGPILSATPFRPLIIRMDHPPRWLARAVKSLGLERHEERRDGALFITLTQPATTEVAP</sequence>
<dbReference type="Pfam" id="PF09582">
    <property type="entry name" value="AnfO_nitrog"/>
    <property type="match status" value="1"/>
</dbReference>
<name>A0ABW5AB56_9RHOB</name>
<gene>
    <name evidence="1" type="primary">anfO</name>
    <name evidence="1" type="ORF">ACFSM0_12610</name>
</gene>
<dbReference type="InterPro" id="IPR014287">
    <property type="entry name" value="Nase_Fe-Fe_AnfO"/>
</dbReference>
<dbReference type="Proteomes" id="UP001597413">
    <property type="component" value="Unassembled WGS sequence"/>
</dbReference>
<evidence type="ECO:0000313" key="1">
    <source>
        <dbReference type="EMBL" id="MFD2174929.1"/>
    </source>
</evidence>
<accession>A0ABW5AB56</accession>
<dbReference type="EMBL" id="JBHUIX010000013">
    <property type="protein sequence ID" value="MFD2174929.1"/>
    <property type="molecule type" value="Genomic_DNA"/>
</dbReference>
<keyword evidence="2" id="KW-1185">Reference proteome</keyword>
<protein>
    <submittedName>
        <fullName evidence="1">Fe-only nitrogenase accessory protein AnfO</fullName>
    </submittedName>
</protein>
<proteinExistence type="predicted"/>
<evidence type="ECO:0000313" key="2">
    <source>
        <dbReference type="Proteomes" id="UP001597413"/>
    </source>
</evidence>
<reference evidence="2" key="1">
    <citation type="journal article" date="2019" name="Int. J. Syst. Evol. Microbiol.">
        <title>The Global Catalogue of Microorganisms (GCM) 10K type strain sequencing project: providing services to taxonomists for standard genome sequencing and annotation.</title>
        <authorList>
            <consortium name="The Broad Institute Genomics Platform"/>
            <consortium name="The Broad Institute Genome Sequencing Center for Infectious Disease"/>
            <person name="Wu L."/>
            <person name="Ma J."/>
        </authorList>
    </citation>
    <scope>NUCLEOTIDE SEQUENCE [LARGE SCALE GENOMIC DNA]</scope>
    <source>
        <strain evidence="2">CCUG 55131</strain>
    </source>
</reference>
<dbReference type="NCBIfam" id="TIGR02940">
    <property type="entry name" value="anfO_nitrog"/>
    <property type="match status" value="1"/>
</dbReference>
<organism evidence="1 2">
    <name type="scientific">Rhodobacter lacus</name>
    <dbReference type="NCBI Taxonomy" id="1641972"/>
    <lineage>
        <taxon>Bacteria</taxon>
        <taxon>Pseudomonadati</taxon>
        <taxon>Pseudomonadota</taxon>
        <taxon>Alphaproteobacteria</taxon>
        <taxon>Rhodobacterales</taxon>
        <taxon>Rhodobacter group</taxon>
        <taxon>Rhodobacter</taxon>
    </lineage>
</organism>